<evidence type="ECO:0000259" key="14">
    <source>
        <dbReference type="PROSITE" id="PS51094"/>
    </source>
</evidence>
<dbReference type="GO" id="GO:0009401">
    <property type="term" value="P:phosphoenolpyruvate-dependent sugar phosphotransferase system"/>
    <property type="evidence" value="ECO:0007669"/>
    <property type="project" value="UniProtKB-KW"/>
</dbReference>
<keyword evidence="3" id="KW-0813">Transport</keyword>
<dbReference type="CDD" id="cd00211">
    <property type="entry name" value="PTS_IIA_fru"/>
    <property type="match status" value="1"/>
</dbReference>
<evidence type="ECO:0000256" key="8">
    <source>
        <dbReference type="ARBA" id="ARBA00022683"/>
    </source>
</evidence>
<feature type="transmembrane region" description="Helical" evidence="13">
    <location>
        <begin position="667"/>
        <end position="692"/>
    </location>
</feature>
<dbReference type="InterPro" id="IPR050864">
    <property type="entry name" value="Bacterial_PTS_Sugar_Transport"/>
</dbReference>
<dbReference type="CDD" id="cd05569">
    <property type="entry name" value="PTS_IIB_fructose"/>
    <property type="match status" value="1"/>
</dbReference>
<protein>
    <submittedName>
        <fullName evidence="17">PTS system, fructose-specific IIABC component</fullName>
    </submittedName>
</protein>
<keyword evidence="10" id="KW-0418">Kinase</keyword>
<dbReference type="PANTHER" id="PTHR30505">
    <property type="entry name" value="FRUCTOSE-LIKE PERMEASE"/>
    <property type="match status" value="1"/>
</dbReference>
<proteinExistence type="predicted"/>
<feature type="transmembrane region" description="Helical" evidence="13">
    <location>
        <begin position="572"/>
        <end position="587"/>
    </location>
</feature>
<evidence type="ECO:0000313" key="17">
    <source>
        <dbReference type="EMBL" id="QBQ07657.1"/>
    </source>
</evidence>
<dbReference type="Pfam" id="PF02378">
    <property type="entry name" value="PTS_EIIC"/>
    <property type="match status" value="1"/>
</dbReference>
<evidence type="ECO:0000256" key="1">
    <source>
        <dbReference type="ARBA" id="ARBA00004429"/>
    </source>
</evidence>
<evidence type="ECO:0000259" key="16">
    <source>
        <dbReference type="PROSITE" id="PS51104"/>
    </source>
</evidence>
<dbReference type="GO" id="GO:0022877">
    <property type="term" value="F:protein-N(PI)-phosphohistidine-fructose phosphotransferase system transporter activity"/>
    <property type="evidence" value="ECO:0007669"/>
    <property type="project" value="InterPro"/>
</dbReference>
<dbReference type="InterPro" id="IPR013011">
    <property type="entry name" value="PTS_EIIB_2"/>
</dbReference>
<dbReference type="SUPFAM" id="SSF55804">
    <property type="entry name" value="Phoshotransferase/anion transport protein"/>
    <property type="match status" value="1"/>
</dbReference>
<dbReference type="InterPro" id="IPR016152">
    <property type="entry name" value="PTrfase/Anion_transptr"/>
</dbReference>
<evidence type="ECO:0000256" key="5">
    <source>
        <dbReference type="ARBA" id="ARBA00022553"/>
    </source>
</evidence>
<dbReference type="NCBIfam" id="TIGR00848">
    <property type="entry name" value="fruA"/>
    <property type="match status" value="1"/>
</dbReference>
<keyword evidence="4" id="KW-1003">Cell membrane</keyword>
<dbReference type="AlphaFoldDB" id="A0A4P7AHI6"/>
<dbReference type="InterPro" id="IPR003353">
    <property type="entry name" value="PTS_IIB_fruc"/>
</dbReference>
<dbReference type="PANTHER" id="PTHR30505:SF0">
    <property type="entry name" value="FRUCTOSE-LIKE PTS SYSTEM EIIBC COMPONENT-RELATED"/>
    <property type="match status" value="1"/>
</dbReference>
<evidence type="ECO:0000256" key="12">
    <source>
        <dbReference type="ARBA" id="ARBA00023136"/>
    </source>
</evidence>
<dbReference type="InterPro" id="IPR013014">
    <property type="entry name" value="PTS_EIIC_2"/>
</dbReference>
<dbReference type="Gene3D" id="3.40.50.2300">
    <property type="match status" value="1"/>
</dbReference>
<evidence type="ECO:0000256" key="7">
    <source>
        <dbReference type="ARBA" id="ARBA00022679"/>
    </source>
</evidence>
<dbReference type="GO" id="GO:0005886">
    <property type="term" value="C:plasma membrane"/>
    <property type="evidence" value="ECO:0007669"/>
    <property type="project" value="UniProtKB-SubCell"/>
</dbReference>
<feature type="domain" description="PTS EIIC type-2" evidence="16">
    <location>
        <begin position="289"/>
        <end position="732"/>
    </location>
</feature>
<evidence type="ECO:0000259" key="15">
    <source>
        <dbReference type="PROSITE" id="PS51099"/>
    </source>
</evidence>
<name>A0A4P7AHI6_9MOLU</name>
<dbReference type="GO" id="GO:0005737">
    <property type="term" value="C:cytoplasm"/>
    <property type="evidence" value="ECO:0007669"/>
    <property type="project" value="UniProtKB-SubCell"/>
</dbReference>
<dbReference type="GO" id="GO:0090563">
    <property type="term" value="F:protein-phosphocysteine-sugar phosphotransferase activity"/>
    <property type="evidence" value="ECO:0007669"/>
    <property type="project" value="TreeGrafter"/>
</dbReference>
<evidence type="ECO:0000256" key="2">
    <source>
        <dbReference type="ARBA" id="ARBA00004496"/>
    </source>
</evidence>
<dbReference type="GO" id="GO:0016301">
    <property type="term" value="F:kinase activity"/>
    <property type="evidence" value="ECO:0007669"/>
    <property type="project" value="UniProtKB-KW"/>
</dbReference>
<evidence type="ECO:0000256" key="10">
    <source>
        <dbReference type="ARBA" id="ARBA00022777"/>
    </source>
</evidence>
<feature type="domain" description="PTS EIIB type-2" evidence="15">
    <location>
        <begin position="164"/>
        <end position="260"/>
    </location>
</feature>
<keyword evidence="11 13" id="KW-1133">Transmembrane helix</keyword>
<dbReference type="InterPro" id="IPR002178">
    <property type="entry name" value="PTS_EIIA_type-2_dom"/>
</dbReference>
<keyword evidence="18" id="KW-1185">Reference proteome</keyword>
<dbReference type="PROSITE" id="PS51094">
    <property type="entry name" value="PTS_EIIA_TYPE_2"/>
    <property type="match status" value="1"/>
</dbReference>
<dbReference type="Pfam" id="PF00359">
    <property type="entry name" value="PTS_EIIA_2"/>
    <property type="match status" value="1"/>
</dbReference>
<feature type="transmembrane region" description="Helical" evidence="13">
    <location>
        <begin position="300"/>
        <end position="321"/>
    </location>
</feature>
<dbReference type="Gene3D" id="3.40.930.10">
    <property type="entry name" value="Mannitol-specific EII, Chain A"/>
    <property type="match status" value="1"/>
</dbReference>
<evidence type="ECO:0000256" key="4">
    <source>
        <dbReference type="ARBA" id="ARBA00022475"/>
    </source>
</evidence>
<dbReference type="InterPro" id="IPR003501">
    <property type="entry name" value="PTS_EIIB_2/3"/>
</dbReference>
<feature type="transmembrane region" description="Helical" evidence="13">
    <location>
        <begin position="470"/>
        <end position="489"/>
    </location>
</feature>
<dbReference type="NCBIfam" id="TIGR00829">
    <property type="entry name" value="FRU"/>
    <property type="match status" value="1"/>
</dbReference>
<reference evidence="17 18" key="1">
    <citation type="submission" date="2019-03" db="EMBL/GenBank/DDBJ databases">
        <title>Complete genome sequence of Spiroplasma gladiatoris TG-1 (DSM 22552).</title>
        <authorList>
            <person name="Lin Y.-C."/>
            <person name="Chou L."/>
            <person name="Kuo C.-H."/>
        </authorList>
    </citation>
    <scope>NUCLEOTIDE SEQUENCE [LARGE SCALE GENOMIC DNA]</scope>
    <source>
        <strain evidence="17 18">TG-1</strain>
    </source>
</reference>
<dbReference type="FunFam" id="3.40.930.10:FF:000009">
    <property type="entry name" value="PTS system, fructose specific IIABC component"/>
    <property type="match status" value="1"/>
</dbReference>
<dbReference type="EMBL" id="CP038013">
    <property type="protein sequence ID" value="QBQ07657.1"/>
    <property type="molecule type" value="Genomic_DNA"/>
</dbReference>
<keyword evidence="8" id="KW-0598">Phosphotransferase system</keyword>
<dbReference type="GO" id="GO:0005351">
    <property type="term" value="F:carbohydrate:proton symporter activity"/>
    <property type="evidence" value="ECO:0007669"/>
    <property type="project" value="InterPro"/>
</dbReference>
<accession>A0A4P7AHI6</accession>
<feature type="transmembrane region" description="Helical" evidence="13">
    <location>
        <begin position="712"/>
        <end position="733"/>
    </location>
</feature>
<feature type="transmembrane region" description="Helical" evidence="13">
    <location>
        <begin position="547"/>
        <end position="566"/>
    </location>
</feature>
<dbReference type="OrthoDB" id="9782569at2"/>
<gene>
    <name evidence="17" type="primary">fruA</name>
    <name evidence="17" type="ORF">SGLAD_v1c04580</name>
</gene>
<comment type="subcellular location">
    <subcellularLocation>
        <location evidence="1">Cell inner membrane</location>
        <topology evidence="1">Multi-pass membrane protein</topology>
    </subcellularLocation>
    <subcellularLocation>
        <location evidence="2">Cytoplasm</location>
    </subcellularLocation>
</comment>
<dbReference type="SUPFAM" id="SSF52794">
    <property type="entry name" value="PTS system IIB component-like"/>
    <property type="match status" value="1"/>
</dbReference>
<keyword evidence="6" id="KW-0762">Sugar transport</keyword>
<evidence type="ECO:0000256" key="3">
    <source>
        <dbReference type="ARBA" id="ARBA00022448"/>
    </source>
</evidence>
<dbReference type="Proteomes" id="UP000294309">
    <property type="component" value="Chromosome"/>
</dbReference>
<keyword evidence="9 13" id="KW-0812">Transmembrane</keyword>
<dbReference type="Pfam" id="PF02302">
    <property type="entry name" value="PTS_IIB"/>
    <property type="match status" value="1"/>
</dbReference>
<dbReference type="InterPro" id="IPR006327">
    <property type="entry name" value="PTS_IIC_fruc"/>
</dbReference>
<feature type="domain" description="PTS EIIA type-2" evidence="14">
    <location>
        <begin position="5"/>
        <end position="149"/>
    </location>
</feature>
<evidence type="ECO:0000256" key="6">
    <source>
        <dbReference type="ARBA" id="ARBA00022597"/>
    </source>
</evidence>
<evidence type="ECO:0000256" key="11">
    <source>
        <dbReference type="ARBA" id="ARBA00022989"/>
    </source>
</evidence>
<dbReference type="PROSITE" id="PS51104">
    <property type="entry name" value="PTS_EIIC_TYPE_2"/>
    <property type="match status" value="1"/>
</dbReference>
<evidence type="ECO:0000256" key="9">
    <source>
        <dbReference type="ARBA" id="ARBA00022692"/>
    </source>
</evidence>
<dbReference type="InterPro" id="IPR003352">
    <property type="entry name" value="PTS_EIIC"/>
</dbReference>
<dbReference type="InterPro" id="IPR004715">
    <property type="entry name" value="PTS_IIA_fruc"/>
</dbReference>
<keyword evidence="7" id="KW-0808">Transferase</keyword>
<organism evidence="17 18">
    <name type="scientific">Spiroplasma gladiatoris</name>
    <dbReference type="NCBI Taxonomy" id="2143"/>
    <lineage>
        <taxon>Bacteria</taxon>
        <taxon>Bacillati</taxon>
        <taxon>Mycoplasmatota</taxon>
        <taxon>Mollicutes</taxon>
        <taxon>Entomoplasmatales</taxon>
        <taxon>Spiroplasmataceae</taxon>
        <taxon>Spiroplasma</taxon>
    </lineage>
</organism>
<feature type="transmembrane region" description="Helical" evidence="13">
    <location>
        <begin position="599"/>
        <end position="618"/>
    </location>
</feature>
<dbReference type="KEGG" id="sgq:SGLAD_v1c04580"/>
<dbReference type="RefSeq" id="WP_134297447.1">
    <property type="nucleotide sequence ID" value="NZ_CP038013.1"/>
</dbReference>
<dbReference type="PROSITE" id="PS51099">
    <property type="entry name" value="PTS_EIIB_TYPE_2"/>
    <property type="match status" value="1"/>
</dbReference>
<dbReference type="InterPro" id="IPR036095">
    <property type="entry name" value="PTS_EIIB-like_sf"/>
</dbReference>
<evidence type="ECO:0000313" key="18">
    <source>
        <dbReference type="Proteomes" id="UP000294309"/>
    </source>
</evidence>
<keyword evidence="5" id="KW-0597">Phosphoprotein</keyword>
<evidence type="ECO:0000256" key="13">
    <source>
        <dbReference type="SAM" id="Phobius"/>
    </source>
</evidence>
<feature type="transmembrane region" description="Helical" evidence="13">
    <location>
        <begin position="509"/>
        <end position="535"/>
    </location>
</feature>
<sequence length="810" mass="88141">MELKDLFHKQISFFNADLKSKDEVIEFLSKALLKEKFVKDEKVFKDAVYKRESEGSTGMGDGIAIPHVLNPTVEKSAIAFCKLKNKVDWQSLDDQPADLIFMIMTNGKDGNEHLEALANLSGYLIKKEVQDGLRSAKSVDEVKKLLSAPKAKKEELKKGESYDVIGITACPTGIAHTYLAAEKIQEYAEELGLKAKVETQGRRGVENVLTAEDVKNAKYIILAHEKAINGMSRFNGYKVVDTSTKEAIYKGKEIIQNYESHPKLMKVENAHDESSGEVGQLDLKQFKKVKQNLLAGVSRMLPFVVAGGIILGFGFLLDYIYTTAMGMKAFSSWEQYRDFFNLSDEIAKSKFKLLSDGKIIDPADAEKFLTNHFSQLGPDGVTMCYASGSFGTVWEVSSYFSAIGKIGMELMIPILGGYVCYSIVGPQGLMVGATAGLMANSDGFAYSKISEIAPWTGAWSRFLPSSLEGMSSGFIGALVGAYLGALVVFGLTKLMKNFGKGLQGVRDIVFIPVLSLLGVAVIMLAVNIPLGYVMYGLQKFISLLADNNLMVIVCILAAFMMCVDMGGPINKIAYTIGTLSVGFNLVSKETNAIAYEQQTMIMTAAMVGGMVPPIGIAISTVLFPKQWTLKSKDAAKTNWLMGMCFVSEGAIPFMIEDPKRISVSAMIGGIVAGLIVGVFKITIAAPHGGIFVAPLTNSLLFDGDGLQKGMGVVLYIVAFMSGSLVMGVVLGFWRLADIKNGKLTLSSTNGVKESLQDRLAKANQSNNTKKVEQFNKKLNDYATFEQNLKAKQLAYASKVAEKNKAKKQKA</sequence>
<keyword evidence="12 13" id="KW-0472">Membrane</keyword>
<dbReference type="NCBIfam" id="TIGR01427">
    <property type="entry name" value="PTS_IIC_fructo"/>
    <property type="match status" value="1"/>
</dbReference>